<accession>A0ABU6XK85</accession>
<evidence type="ECO:0000256" key="2">
    <source>
        <dbReference type="ARBA" id="ARBA00007046"/>
    </source>
</evidence>
<dbReference type="PANTHER" id="PTHR11910">
    <property type="entry name" value="ATP SYNTHASE DELTA CHAIN"/>
    <property type="match status" value="1"/>
</dbReference>
<evidence type="ECO:0000256" key="7">
    <source>
        <dbReference type="ARBA" id="ARBA00023136"/>
    </source>
</evidence>
<dbReference type="EMBL" id="JASCZI010211856">
    <property type="protein sequence ID" value="MED6197153.1"/>
    <property type="molecule type" value="Genomic_DNA"/>
</dbReference>
<evidence type="ECO:0000313" key="10">
    <source>
        <dbReference type="EMBL" id="MED6197153.1"/>
    </source>
</evidence>
<dbReference type="Gene3D" id="1.10.520.20">
    <property type="entry name" value="N-terminal domain of the delta subunit of the F1F0-ATP synthase"/>
    <property type="match status" value="1"/>
</dbReference>
<dbReference type="InterPro" id="IPR026015">
    <property type="entry name" value="ATP_synth_OSCP/delta_N_sf"/>
</dbReference>
<evidence type="ECO:0000256" key="9">
    <source>
        <dbReference type="SAM" id="MobiDB-lite"/>
    </source>
</evidence>
<keyword evidence="5" id="KW-0375">Hydrogen ion transport</keyword>
<dbReference type="InterPro" id="IPR000711">
    <property type="entry name" value="ATPase_OSCP/dsu"/>
</dbReference>
<organism evidence="10 11">
    <name type="scientific">Stylosanthes scabra</name>
    <dbReference type="NCBI Taxonomy" id="79078"/>
    <lineage>
        <taxon>Eukaryota</taxon>
        <taxon>Viridiplantae</taxon>
        <taxon>Streptophyta</taxon>
        <taxon>Embryophyta</taxon>
        <taxon>Tracheophyta</taxon>
        <taxon>Spermatophyta</taxon>
        <taxon>Magnoliopsida</taxon>
        <taxon>eudicotyledons</taxon>
        <taxon>Gunneridae</taxon>
        <taxon>Pentapetalae</taxon>
        <taxon>rosids</taxon>
        <taxon>fabids</taxon>
        <taxon>Fabales</taxon>
        <taxon>Fabaceae</taxon>
        <taxon>Papilionoideae</taxon>
        <taxon>50 kb inversion clade</taxon>
        <taxon>dalbergioids sensu lato</taxon>
        <taxon>Dalbergieae</taxon>
        <taxon>Pterocarpus clade</taxon>
        <taxon>Stylosanthes</taxon>
    </lineage>
</organism>
<dbReference type="Pfam" id="PF00213">
    <property type="entry name" value="OSCP"/>
    <property type="match status" value="1"/>
</dbReference>
<dbReference type="SUPFAM" id="SSF47928">
    <property type="entry name" value="N-terminal domain of the delta subunit of the F1F0-ATP synthase"/>
    <property type="match status" value="1"/>
</dbReference>
<dbReference type="Proteomes" id="UP001341840">
    <property type="component" value="Unassembled WGS sequence"/>
</dbReference>
<comment type="subunit">
    <text evidence="3">F-type ATPases have 2 components, CF(1) - the catalytic core - and CF(0) - the membrane proton channel. CF(1) has five subunits: alpha(3), beta(3), gamma(1), delta(1), epsilon(1). CF(0) has three main subunits: a, b and c.</text>
</comment>
<gene>
    <name evidence="10" type="ORF">PIB30_054025</name>
</gene>
<keyword evidence="8" id="KW-0066">ATP synthesis</keyword>
<evidence type="ECO:0000256" key="3">
    <source>
        <dbReference type="ARBA" id="ARBA00011648"/>
    </source>
</evidence>
<keyword evidence="6" id="KW-0406">Ion transport</keyword>
<keyword evidence="7" id="KW-0472">Membrane</keyword>
<evidence type="ECO:0000313" key="11">
    <source>
        <dbReference type="Proteomes" id="UP001341840"/>
    </source>
</evidence>
<sequence length="186" mass="20539">MDTLSSTVSTLNIASAPTQTHRHRELFYHHHFNRTTTNRQSYVSITPKTSTRKSCSSSTFLSLSASSSSSHLQPCSSSSSSPTFHSKPATGYAAAIIEVAQRTKCLHAVHRDVQRLLRFLQSSNNNNDKGGEAAATMIMKKVAEFQIQRHVAALLRMLMKKGKVGIVGEVLEEFERIYVELCGIQG</sequence>
<evidence type="ECO:0000256" key="4">
    <source>
        <dbReference type="ARBA" id="ARBA00022448"/>
    </source>
</evidence>
<feature type="region of interest" description="Disordered" evidence="9">
    <location>
        <begin position="66"/>
        <end position="85"/>
    </location>
</feature>
<evidence type="ECO:0000256" key="5">
    <source>
        <dbReference type="ARBA" id="ARBA00022781"/>
    </source>
</evidence>
<name>A0ABU6XK85_9FABA</name>
<comment type="caution">
    <text evidence="10">The sequence shown here is derived from an EMBL/GenBank/DDBJ whole genome shotgun (WGS) entry which is preliminary data.</text>
</comment>
<reference evidence="10 11" key="1">
    <citation type="journal article" date="2023" name="Plants (Basel)">
        <title>Bridging the Gap: Combining Genomics and Transcriptomics Approaches to Understand Stylosanthes scabra, an Orphan Legume from the Brazilian Caatinga.</title>
        <authorList>
            <person name="Ferreira-Neto J.R.C."/>
            <person name="da Silva M.D."/>
            <person name="Binneck E."/>
            <person name="de Melo N.F."/>
            <person name="da Silva R.H."/>
            <person name="de Melo A.L.T.M."/>
            <person name="Pandolfi V."/>
            <person name="Bustamante F.O."/>
            <person name="Brasileiro-Vidal A.C."/>
            <person name="Benko-Iseppon A.M."/>
        </authorList>
    </citation>
    <scope>NUCLEOTIDE SEQUENCE [LARGE SCALE GENOMIC DNA]</scope>
    <source>
        <tissue evidence="10">Leaves</tissue>
    </source>
</reference>
<proteinExistence type="inferred from homology"/>
<protein>
    <submittedName>
        <fullName evidence="10">Uncharacterized protein</fullName>
    </submittedName>
</protein>
<evidence type="ECO:0000256" key="6">
    <source>
        <dbReference type="ARBA" id="ARBA00023065"/>
    </source>
</evidence>
<keyword evidence="4" id="KW-0813">Transport</keyword>
<keyword evidence="11" id="KW-1185">Reference proteome</keyword>
<evidence type="ECO:0000256" key="1">
    <source>
        <dbReference type="ARBA" id="ARBA00004370"/>
    </source>
</evidence>
<evidence type="ECO:0000256" key="8">
    <source>
        <dbReference type="ARBA" id="ARBA00023310"/>
    </source>
</evidence>
<comment type="subcellular location">
    <subcellularLocation>
        <location evidence="1">Membrane</location>
    </subcellularLocation>
</comment>
<comment type="similarity">
    <text evidence="2">Belongs to the ATPase delta chain family.</text>
</comment>